<keyword evidence="3" id="KW-0479">Metal-binding</keyword>
<sequence>MSTTVFPPIDADRLWSRIETLSRMTVPGQPWTRRAFTPLFDQARTWLRAEFDAAGLSSHIDAAGNLVGRMSGRNAEKKKPLVTGSHCDTVLEGGRFDGIIGVLAGIEVAHTLKDHGLRLDHPFEVIDFLSEEPSDYGISCVGSRAISGHLTADMLAACNPDGETLAQGIVRAGGRPDALGQALRGPDTSAAFVELHIEQGPVLQARGLPIGVVSNIVGIRRTRIVVLGQPDHAGTTPMDIRRDALVGAARIIDAAHHRATDLAGRPHYVVATVGRLTLTPNAANAVPGRVDMTLEVRSDSNAVLDSFTQAVLQTVTPELAALRLTVQAEPLSRAEPTDCARLVMEAVRTAADSLGYDTMTLPSGAGHDAMYMAPTGPMGMIFIPCLDGRSHCPQEWITPEQLLDGTRVLYQTLLELDTLA</sequence>
<dbReference type="Pfam" id="PF01546">
    <property type="entry name" value="Peptidase_M20"/>
    <property type="match status" value="1"/>
</dbReference>
<dbReference type="STRING" id="35814.BBB42_10825"/>
<keyword evidence="2 5" id="KW-0378">Hydrolase</keyword>
<protein>
    <submittedName>
        <fullName evidence="5">Putative N-carbamoyl-L-amino-acid hydrolase</fullName>
    </submittedName>
</protein>
<feature type="binding site" evidence="3">
    <location>
        <position position="196"/>
    </location>
    <ligand>
        <name>Zn(2+)</name>
        <dbReference type="ChEBI" id="CHEBI:29105"/>
        <label>1</label>
    </ligand>
</feature>
<feature type="binding site" evidence="3">
    <location>
        <position position="97"/>
    </location>
    <ligand>
        <name>Zn(2+)</name>
        <dbReference type="ChEBI" id="CHEBI:29105"/>
        <label>1</label>
    </ligand>
</feature>
<dbReference type="PIRSF" id="PIRSF001235">
    <property type="entry name" value="Amidase_carbamoylase"/>
    <property type="match status" value="1"/>
</dbReference>
<reference evidence="5 6" key="1">
    <citation type="submission" date="2014-03" db="EMBL/GenBank/DDBJ databases">
        <title>Genome sequence of Bordetella holmseii.</title>
        <authorList>
            <person name="Harvill E."/>
            <person name="Goodfield L.L."/>
            <person name="Ivanov Y."/>
            <person name="Meyer J.A."/>
            <person name="Newth C."/>
            <person name="Cassiday P."/>
            <person name="Tondella M.L."/>
            <person name="Liao P."/>
            <person name="Zimmerman J."/>
            <person name="Meert K."/>
            <person name="Wessel D."/>
            <person name="Berger J."/>
            <person name="Dean J.M."/>
            <person name="Holubkov R."/>
            <person name="Burr J."/>
            <person name="Liu T."/>
            <person name="Brinkac L.M."/>
            <person name="Sanka R."/>
            <person name="Kim M."/>
            <person name="Losada L."/>
        </authorList>
    </citation>
    <scope>NUCLEOTIDE SEQUENCE [LARGE SCALE GENOMIC DNA]</scope>
    <source>
        <strain evidence="5 6">CDC-H585-BH</strain>
    </source>
</reference>
<accession>A0A158MAJ7</accession>
<evidence type="ECO:0000256" key="3">
    <source>
        <dbReference type="PIRSR" id="PIRSR001235-1"/>
    </source>
</evidence>
<dbReference type="RefSeq" id="WP_005014271.1">
    <property type="nucleotide sequence ID" value="NZ_JFZZ01000001.1"/>
</dbReference>
<evidence type="ECO:0000256" key="4">
    <source>
        <dbReference type="PIRSR" id="PIRSR001235-2"/>
    </source>
</evidence>
<dbReference type="EMBL" id="JFZZ01000001">
    <property type="protein sequence ID" value="KAL01119.1"/>
    <property type="molecule type" value="Genomic_DNA"/>
</dbReference>
<evidence type="ECO:0000313" key="5">
    <source>
        <dbReference type="EMBL" id="KAL01119.1"/>
    </source>
</evidence>
<dbReference type="AlphaFoldDB" id="A0A158MAJ7"/>
<evidence type="ECO:0000313" key="6">
    <source>
        <dbReference type="Proteomes" id="UP000026682"/>
    </source>
</evidence>
<dbReference type="GO" id="GO:0016813">
    <property type="term" value="F:hydrolase activity, acting on carbon-nitrogen (but not peptide) bonds, in linear amidines"/>
    <property type="evidence" value="ECO:0007669"/>
    <property type="project" value="InterPro"/>
</dbReference>
<dbReference type="PANTHER" id="PTHR32494:SF5">
    <property type="entry name" value="ALLANTOATE AMIDOHYDROLASE"/>
    <property type="match status" value="1"/>
</dbReference>
<dbReference type="Gene3D" id="3.30.70.360">
    <property type="match status" value="1"/>
</dbReference>
<organism evidence="5 6">
    <name type="scientific">Bordetella holmesii CDC-H585-BH</name>
    <dbReference type="NCBI Taxonomy" id="1331206"/>
    <lineage>
        <taxon>Bacteria</taxon>
        <taxon>Pseudomonadati</taxon>
        <taxon>Pseudomonadota</taxon>
        <taxon>Betaproteobacteria</taxon>
        <taxon>Burkholderiales</taxon>
        <taxon>Alcaligenaceae</taxon>
        <taxon>Bordetella</taxon>
    </lineage>
</organism>
<proteinExistence type="inferred from homology"/>
<feature type="binding site" evidence="4">
    <location>
        <position position="284"/>
    </location>
    <ligand>
        <name>allantoate</name>
        <dbReference type="ChEBI" id="CHEBI:17536"/>
    </ligand>
</feature>
<dbReference type="InterPro" id="IPR010158">
    <property type="entry name" value="Amidase_Cbmase"/>
</dbReference>
<keyword evidence="3" id="KW-0862">Zinc</keyword>
<dbReference type="InterPro" id="IPR036264">
    <property type="entry name" value="Bact_exopeptidase_dim_dom"/>
</dbReference>
<dbReference type="Proteomes" id="UP000026682">
    <property type="component" value="Unassembled WGS sequence"/>
</dbReference>
<dbReference type="GO" id="GO:0046872">
    <property type="term" value="F:metal ion binding"/>
    <property type="evidence" value="ECO:0007669"/>
    <property type="project" value="UniProtKB-KW"/>
</dbReference>
<comment type="cofactor">
    <cofactor evidence="3">
        <name>Zn(2+)</name>
        <dbReference type="ChEBI" id="CHEBI:29105"/>
    </cofactor>
    <text evidence="3">Binds 2 Zn(2+) ions per subunit.</text>
</comment>
<dbReference type="CDD" id="cd03884">
    <property type="entry name" value="M20_bAS"/>
    <property type="match status" value="1"/>
</dbReference>
<comment type="similarity">
    <text evidence="1">Belongs to the peptidase M20 family.</text>
</comment>
<dbReference type="PANTHER" id="PTHR32494">
    <property type="entry name" value="ALLANTOATE DEIMINASE-RELATED"/>
    <property type="match status" value="1"/>
</dbReference>
<dbReference type="InterPro" id="IPR002933">
    <property type="entry name" value="Peptidase_M20"/>
</dbReference>
<dbReference type="SUPFAM" id="SSF53187">
    <property type="entry name" value="Zn-dependent exopeptidases"/>
    <property type="match status" value="1"/>
</dbReference>
<name>A0A158MAJ7_9BORD</name>
<dbReference type="GeneID" id="93119676"/>
<evidence type="ECO:0000256" key="2">
    <source>
        <dbReference type="ARBA" id="ARBA00022801"/>
    </source>
</evidence>
<feature type="binding site" evidence="3">
    <location>
        <position position="86"/>
    </location>
    <ligand>
        <name>Zn(2+)</name>
        <dbReference type="ChEBI" id="CHEBI:29105"/>
        <label>1</label>
    </ligand>
</feature>
<dbReference type="PATRIC" id="fig|1331206.3.peg.23"/>
<dbReference type="SUPFAM" id="SSF55031">
    <property type="entry name" value="Bacterial exopeptidase dimerisation domain"/>
    <property type="match status" value="1"/>
</dbReference>
<dbReference type="NCBIfam" id="TIGR01879">
    <property type="entry name" value="hydantase"/>
    <property type="match status" value="1"/>
</dbReference>
<evidence type="ECO:0000256" key="1">
    <source>
        <dbReference type="ARBA" id="ARBA00006153"/>
    </source>
</evidence>
<feature type="binding site" evidence="4">
    <location>
        <position position="297"/>
    </location>
    <ligand>
        <name>allantoate</name>
        <dbReference type="ChEBI" id="CHEBI:17536"/>
    </ligand>
</feature>
<comment type="caution">
    <text evidence="5">The sequence shown here is derived from an EMBL/GenBank/DDBJ whole genome shotgun (WGS) entry which is preliminary data.</text>
</comment>
<dbReference type="Gene3D" id="3.40.630.10">
    <property type="entry name" value="Zn peptidases"/>
    <property type="match status" value="1"/>
</dbReference>
<feature type="binding site" evidence="3">
    <location>
        <position position="391"/>
    </location>
    <ligand>
        <name>Zn(2+)</name>
        <dbReference type="ChEBI" id="CHEBI:29105"/>
        <label>2</label>
    </ligand>
</feature>
<gene>
    <name evidence="5" type="ORF">L497_1504</name>
</gene>
<feature type="binding site" evidence="3">
    <location>
        <position position="132"/>
    </location>
    <ligand>
        <name>Zn(2+)</name>
        <dbReference type="ChEBI" id="CHEBI:29105"/>
        <label>2</label>
    </ligand>
</feature>
<feature type="binding site" evidence="3">
    <location>
        <position position="97"/>
    </location>
    <ligand>
        <name>Zn(2+)</name>
        <dbReference type="ChEBI" id="CHEBI:29105"/>
        <label>2</label>
    </ligand>
</feature>
<feature type="binding site" evidence="4">
    <location>
        <position position="221"/>
    </location>
    <ligand>
        <name>allantoate</name>
        <dbReference type="ChEBI" id="CHEBI:17536"/>
    </ligand>
</feature>